<dbReference type="InterPro" id="IPR011330">
    <property type="entry name" value="Glyco_hydro/deAcase_b/a-brl"/>
</dbReference>
<evidence type="ECO:0000256" key="1">
    <source>
        <dbReference type="SAM" id="MobiDB-lite"/>
    </source>
</evidence>
<dbReference type="Gene3D" id="3.20.20.370">
    <property type="entry name" value="Glycoside hydrolase/deacetylase"/>
    <property type="match status" value="1"/>
</dbReference>
<dbReference type="EMBL" id="WHOR01000292">
    <property type="protein sequence ID" value="NUB22483.1"/>
    <property type="molecule type" value="Genomic_DNA"/>
</dbReference>
<evidence type="ECO:0000313" key="3">
    <source>
        <dbReference type="EMBL" id="NUB22483.1"/>
    </source>
</evidence>
<evidence type="ECO:0000313" key="4">
    <source>
        <dbReference type="Proteomes" id="UP000639419"/>
    </source>
</evidence>
<proteinExistence type="predicted"/>
<evidence type="ECO:0000256" key="2">
    <source>
        <dbReference type="SAM" id="Phobius"/>
    </source>
</evidence>
<feature type="compositionally biased region" description="Basic and acidic residues" evidence="1">
    <location>
        <begin position="31"/>
        <end position="41"/>
    </location>
</feature>
<protein>
    <submittedName>
        <fullName evidence="3">Divergent polysaccharide deacetylase family protein</fullName>
    </submittedName>
</protein>
<name>A0ABX2L9R9_9PROT</name>
<reference evidence="3 4" key="1">
    <citation type="submission" date="2019-10" db="EMBL/GenBank/DDBJ databases">
        <title>Genome sequence of Azospirillum formosense CC-Nfb-7.</title>
        <authorList>
            <person name="Ambrosini A."/>
            <person name="Sant'Anna F.H."/>
            <person name="Cassan F.D."/>
            <person name="Souza E.M."/>
            <person name="Passaglia L.M.P."/>
        </authorList>
    </citation>
    <scope>NUCLEOTIDE SEQUENCE [LARGE SCALE GENOMIC DNA]</scope>
    <source>
        <strain evidence="3 4">CC-NFb-7</strain>
    </source>
</reference>
<keyword evidence="2" id="KW-0812">Transmembrane</keyword>
<feature type="non-terminal residue" evidence="3">
    <location>
        <position position="241"/>
    </location>
</feature>
<organism evidence="3 4">
    <name type="scientific">Azospirillum formosense</name>
    <dbReference type="NCBI Taxonomy" id="861533"/>
    <lineage>
        <taxon>Bacteria</taxon>
        <taxon>Pseudomonadati</taxon>
        <taxon>Pseudomonadota</taxon>
        <taxon>Alphaproteobacteria</taxon>
        <taxon>Rhodospirillales</taxon>
        <taxon>Azospirillaceae</taxon>
        <taxon>Azospirillum</taxon>
    </lineage>
</organism>
<keyword evidence="2" id="KW-1133">Transmembrane helix</keyword>
<comment type="caution">
    <text evidence="3">The sequence shown here is derived from an EMBL/GenBank/DDBJ whole genome shotgun (WGS) entry which is preliminary data.</text>
</comment>
<gene>
    <name evidence="3" type="ORF">GBZ26_25270</name>
</gene>
<feature type="region of interest" description="Disordered" evidence="1">
    <location>
        <begin position="1"/>
        <end position="49"/>
    </location>
</feature>
<sequence>MNAAALLGRLKPAKRERSGPGLLARLRRRKSGGDSDDAPRTRKERRPLSPLAKRLLGAYAALALGLGGLAGWLAMNAAHTTEAWQAAIPSVEVAVKGAQAPTPPAAPPAAAAAVPVQPAPPAAAPAVAPPPAAAAPPPPPLAVAVNEPVTLTPAPVPGLVEDSRNGPLPRIAEDGRKPWQVYARPFPAADRRPRIAIVLAEMGISGVTTGNALQKLPPTITQAFVPYAERLDNWVERARGK</sequence>
<accession>A0ABX2L9R9</accession>
<keyword evidence="2" id="KW-0472">Membrane</keyword>
<feature type="region of interest" description="Disordered" evidence="1">
    <location>
        <begin position="120"/>
        <end position="139"/>
    </location>
</feature>
<feature type="transmembrane region" description="Helical" evidence="2">
    <location>
        <begin position="55"/>
        <end position="75"/>
    </location>
</feature>
<dbReference type="Proteomes" id="UP000639419">
    <property type="component" value="Unassembled WGS sequence"/>
</dbReference>
<keyword evidence="4" id="KW-1185">Reference proteome</keyword>
<dbReference type="SUPFAM" id="SSF88713">
    <property type="entry name" value="Glycoside hydrolase/deacetylase"/>
    <property type="match status" value="1"/>
</dbReference>